<comment type="caution">
    <text evidence="5">The sequence shown here is derived from an EMBL/GenBank/DDBJ whole genome shotgun (WGS) entry which is preliminary data.</text>
</comment>
<keyword evidence="6" id="KW-1185">Reference proteome</keyword>
<dbReference type="InterPro" id="IPR036188">
    <property type="entry name" value="FAD/NAD-bd_sf"/>
</dbReference>
<accession>A0ABW7QBD9</accession>
<dbReference type="Proteomes" id="UP001610861">
    <property type="component" value="Unassembled WGS sequence"/>
</dbReference>
<dbReference type="InterPro" id="IPR050641">
    <property type="entry name" value="RIFMO-like"/>
</dbReference>
<dbReference type="EMBL" id="JBIQWL010000004">
    <property type="protein sequence ID" value="MFH8251527.1"/>
    <property type="molecule type" value="Genomic_DNA"/>
</dbReference>
<feature type="domain" description="FAD-binding" evidence="4">
    <location>
        <begin position="6"/>
        <end position="342"/>
    </location>
</feature>
<evidence type="ECO:0000313" key="5">
    <source>
        <dbReference type="EMBL" id="MFH8251527.1"/>
    </source>
</evidence>
<dbReference type="RefSeq" id="WP_397556965.1">
    <property type="nucleotide sequence ID" value="NZ_JBIQWL010000004.1"/>
</dbReference>
<dbReference type="Gene3D" id="3.50.50.60">
    <property type="entry name" value="FAD/NAD(P)-binding domain"/>
    <property type="match status" value="1"/>
</dbReference>
<dbReference type="PANTHER" id="PTHR43004">
    <property type="entry name" value="TRK SYSTEM POTASSIUM UPTAKE PROTEIN"/>
    <property type="match status" value="1"/>
</dbReference>
<dbReference type="Pfam" id="PF01494">
    <property type="entry name" value="FAD_binding_3"/>
    <property type="match status" value="1"/>
</dbReference>
<proteinExistence type="predicted"/>
<dbReference type="InterPro" id="IPR002938">
    <property type="entry name" value="FAD-bd"/>
</dbReference>
<dbReference type="Gene3D" id="3.30.70.2450">
    <property type="match status" value="1"/>
</dbReference>
<evidence type="ECO:0000259" key="4">
    <source>
        <dbReference type="Pfam" id="PF01494"/>
    </source>
</evidence>
<gene>
    <name evidence="5" type="ORF">ACH3VR_14235</name>
</gene>
<comment type="cofactor">
    <cofactor evidence="1">
        <name>FAD</name>
        <dbReference type="ChEBI" id="CHEBI:57692"/>
    </cofactor>
</comment>
<evidence type="ECO:0000256" key="3">
    <source>
        <dbReference type="ARBA" id="ARBA00022827"/>
    </source>
</evidence>
<evidence type="ECO:0000256" key="2">
    <source>
        <dbReference type="ARBA" id="ARBA00022630"/>
    </source>
</evidence>
<name>A0ABW7QBD9_9MICO</name>
<organism evidence="5 6">
    <name type="scientific">Microbacterium alkaliflavum</name>
    <dbReference type="NCBI Taxonomy" id="3248839"/>
    <lineage>
        <taxon>Bacteria</taxon>
        <taxon>Bacillati</taxon>
        <taxon>Actinomycetota</taxon>
        <taxon>Actinomycetes</taxon>
        <taxon>Micrococcales</taxon>
        <taxon>Microbacteriaceae</taxon>
        <taxon>Microbacterium</taxon>
    </lineage>
</organism>
<keyword evidence="2" id="KW-0285">Flavoprotein</keyword>
<protein>
    <submittedName>
        <fullName evidence="5">FAD-dependent oxidoreductase</fullName>
    </submittedName>
</protein>
<evidence type="ECO:0000256" key="1">
    <source>
        <dbReference type="ARBA" id="ARBA00001974"/>
    </source>
</evidence>
<reference evidence="5 6" key="1">
    <citation type="submission" date="2024-09" db="EMBL/GenBank/DDBJ databases">
        <authorList>
            <person name="Pan X."/>
        </authorList>
    </citation>
    <scope>NUCLEOTIDE SEQUENCE [LARGE SCALE GENOMIC DNA]</scope>
    <source>
        <strain evidence="5 6">B2969</strain>
    </source>
</reference>
<dbReference type="PRINTS" id="PR00420">
    <property type="entry name" value="RNGMNOXGNASE"/>
</dbReference>
<keyword evidence="3" id="KW-0274">FAD</keyword>
<dbReference type="SUPFAM" id="SSF51905">
    <property type="entry name" value="FAD/NAD(P)-binding domain"/>
    <property type="match status" value="1"/>
</dbReference>
<evidence type="ECO:0000313" key="6">
    <source>
        <dbReference type="Proteomes" id="UP001610861"/>
    </source>
</evidence>
<dbReference type="PANTHER" id="PTHR43004:SF19">
    <property type="entry name" value="BINDING MONOOXYGENASE, PUTATIVE (JCVI)-RELATED"/>
    <property type="match status" value="1"/>
</dbReference>
<sequence length="496" mass="53465">MTDRRDVIVIGAGPSGLMAATCLARLGASVVVIDRKDGPTRESRALALQARSLEIFDQLGLSDEVAGEATLAPAIYPGYGTRVFHPVWFTDIGRTVTPFPGLHILEQSRNERLLRDAFLRLGGTILWQHAMTTVKAVESGVAVTAAAPSGDVELHASWCIAADGASSDVRKQLGIGFEGSTSPLVFFVADAVDASDLVPDAINMRVRGDDFMLTFPMGAPGHHRILGVIPADDTEDLDRIQARTRDQLRRQFAVEYSHASWFSSYRAHHRLASSFRQGHILLVGDAAHVHSPVGAQGMNTGLQDAHNLACKMAAVIKGTASEASLDAYEAERRPVAATLVRTTDAAFTRITSRGSVARFARNNVVPALAPTMVRLVPRIVGGGRLYGYLSQTRIHYRMPGARRGDHITGRRLPWTGDNYDVLRTFEWQVHGYGADPADVERTASAVGVGGHAFPADPHKRIPRGWLLLVRPDGFVAATTSSPQDASQLAGARDGHG</sequence>